<dbReference type="CDD" id="cd08255">
    <property type="entry name" value="2-desacetyl-2-hydroxyethyl_bacteriochlorophyllide_like"/>
    <property type="match status" value="1"/>
</dbReference>
<reference evidence="8 9" key="1">
    <citation type="submission" date="2020-02" db="EMBL/GenBank/DDBJ databases">
        <title>Comparative genomics of sulfur disproportionating microorganisms.</title>
        <authorList>
            <person name="Ward L.M."/>
            <person name="Bertran E."/>
            <person name="Johnston D.T."/>
        </authorList>
    </citation>
    <scope>NUCLEOTIDE SEQUENCE [LARGE SCALE GENOMIC DNA]</scope>
    <source>
        <strain evidence="8 9">DSM 100025</strain>
    </source>
</reference>
<evidence type="ECO:0000256" key="2">
    <source>
        <dbReference type="ARBA" id="ARBA00008072"/>
    </source>
</evidence>
<keyword evidence="4" id="KW-0862">Zinc</keyword>
<organism evidence="8 9">
    <name type="scientific">Dissulfurirhabdus thermomarina</name>
    <dbReference type="NCBI Taxonomy" id="1765737"/>
    <lineage>
        <taxon>Bacteria</taxon>
        <taxon>Deltaproteobacteria</taxon>
        <taxon>Dissulfurirhabdaceae</taxon>
        <taxon>Dissulfurirhabdus</taxon>
    </lineage>
</organism>
<sequence length="343" mass="36366">MRARAVWFTGPWRVEVRDEPVREPGPGEVRVRTRLSAVSRGTELLVLSGAAPAALAADEHIGALAGALSFPLKYGYGCVGEVEAAGPGTAPDLVGRTVFAFHPHQDLFCLPAADLRPVPEDLAGEDALFFAAMETAVTLVLDGRPFLGARVVVFGLGVVGLLATALLARFPLEVLAGIDPAPLRRKIAREAGAHAVFPPPEARPGGALLERLGAGGRTAGADLVLETSGVPEALDAAVGVAGFSGTVVVGSWYGTRRVSLDLGSAFHRRRLRLVSSQVSTLAPEATGRWSRNRRTGTTWEWIRRLQPGRYLTHRFPLEAAPEAYEFLRGGTGEALQVALVHQG</sequence>
<evidence type="ECO:0000313" key="8">
    <source>
        <dbReference type="EMBL" id="NDY41929.1"/>
    </source>
</evidence>
<evidence type="ECO:0000256" key="6">
    <source>
        <dbReference type="SAM" id="Phobius"/>
    </source>
</evidence>
<dbReference type="GO" id="GO:0016491">
    <property type="term" value="F:oxidoreductase activity"/>
    <property type="evidence" value="ECO:0007669"/>
    <property type="project" value="UniProtKB-KW"/>
</dbReference>
<dbReference type="Gene3D" id="3.90.180.10">
    <property type="entry name" value="Medium-chain alcohol dehydrogenases, catalytic domain"/>
    <property type="match status" value="2"/>
</dbReference>
<evidence type="ECO:0000256" key="4">
    <source>
        <dbReference type="ARBA" id="ARBA00022833"/>
    </source>
</evidence>
<evidence type="ECO:0000256" key="1">
    <source>
        <dbReference type="ARBA" id="ARBA00001947"/>
    </source>
</evidence>
<accession>A0A6N9TLC8</accession>
<evidence type="ECO:0000256" key="5">
    <source>
        <dbReference type="ARBA" id="ARBA00023002"/>
    </source>
</evidence>
<name>A0A6N9TLC8_DISTH</name>
<evidence type="ECO:0000259" key="7">
    <source>
        <dbReference type="Pfam" id="PF00107"/>
    </source>
</evidence>
<protein>
    <submittedName>
        <fullName evidence="8">Zinc-binding dehydrogenase</fullName>
    </submittedName>
</protein>
<dbReference type="GO" id="GO:0046872">
    <property type="term" value="F:metal ion binding"/>
    <property type="evidence" value="ECO:0007669"/>
    <property type="project" value="UniProtKB-KW"/>
</dbReference>
<dbReference type="EMBL" id="JAAGRR010000025">
    <property type="protein sequence ID" value="NDY41929.1"/>
    <property type="molecule type" value="Genomic_DNA"/>
</dbReference>
<comment type="caution">
    <text evidence="8">The sequence shown here is derived from an EMBL/GenBank/DDBJ whole genome shotgun (WGS) entry which is preliminary data.</text>
</comment>
<gene>
    <name evidence="8" type="ORF">G3N55_03580</name>
</gene>
<keyword evidence="6" id="KW-0812">Transmembrane</keyword>
<dbReference type="InterPro" id="IPR013149">
    <property type="entry name" value="ADH-like_C"/>
</dbReference>
<keyword evidence="6" id="KW-1133">Transmembrane helix</keyword>
<dbReference type="Gene3D" id="3.40.50.720">
    <property type="entry name" value="NAD(P)-binding Rossmann-like Domain"/>
    <property type="match status" value="1"/>
</dbReference>
<dbReference type="AlphaFoldDB" id="A0A6N9TLC8"/>
<evidence type="ECO:0000256" key="3">
    <source>
        <dbReference type="ARBA" id="ARBA00022723"/>
    </source>
</evidence>
<dbReference type="PANTHER" id="PTHR43350">
    <property type="entry name" value="NAD-DEPENDENT ALCOHOL DEHYDROGENASE"/>
    <property type="match status" value="1"/>
</dbReference>
<dbReference type="Pfam" id="PF00107">
    <property type="entry name" value="ADH_zinc_N"/>
    <property type="match status" value="1"/>
</dbReference>
<keyword evidence="9" id="KW-1185">Reference proteome</keyword>
<dbReference type="PANTHER" id="PTHR43350:SF19">
    <property type="entry name" value="D-GULOSIDE 3-DEHYDROGENASE"/>
    <property type="match status" value="1"/>
</dbReference>
<proteinExistence type="inferred from homology"/>
<dbReference type="InterPro" id="IPR036291">
    <property type="entry name" value="NAD(P)-bd_dom_sf"/>
</dbReference>
<keyword evidence="6" id="KW-0472">Membrane</keyword>
<dbReference type="SUPFAM" id="SSF51735">
    <property type="entry name" value="NAD(P)-binding Rossmann-fold domains"/>
    <property type="match status" value="1"/>
</dbReference>
<keyword evidence="5" id="KW-0560">Oxidoreductase</keyword>
<dbReference type="InterPro" id="IPR011032">
    <property type="entry name" value="GroES-like_sf"/>
</dbReference>
<dbReference type="Proteomes" id="UP000469346">
    <property type="component" value="Unassembled WGS sequence"/>
</dbReference>
<comment type="cofactor">
    <cofactor evidence="1">
        <name>Zn(2+)</name>
        <dbReference type="ChEBI" id="CHEBI:29105"/>
    </cofactor>
</comment>
<dbReference type="RefSeq" id="WP_163298081.1">
    <property type="nucleotide sequence ID" value="NZ_JAAGRR010000025.1"/>
</dbReference>
<keyword evidence="3" id="KW-0479">Metal-binding</keyword>
<dbReference type="SUPFAM" id="SSF50129">
    <property type="entry name" value="GroES-like"/>
    <property type="match status" value="1"/>
</dbReference>
<evidence type="ECO:0000313" key="9">
    <source>
        <dbReference type="Proteomes" id="UP000469346"/>
    </source>
</evidence>
<feature type="domain" description="Alcohol dehydrogenase-like C-terminal" evidence="7">
    <location>
        <begin position="159"/>
        <end position="280"/>
    </location>
</feature>
<comment type="similarity">
    <text evidence="2">Belongs to the zinc-containing alcohol dehydrogenase family.</text>
</comment>
<feature type="transmembrane region" description="Helical" evidence="6">
    <location>
        <begin position="151"/>
        <end position="172"/>
    </location>
</feature>